<evidence type="ECO:0000256" key="1">
    <source>
        <dbReference type="SAM" id="MobiDB-lite"/>
    </source>
</evidence>
<evidence type="ECO:0008006" key="5">
    <source>
        <dbReference type="Google" id="ProtNLM"/>
    </source>
</evidence>
<sequence>MFPRGLAALLLGAGAVTACATGGDPAPPPAPIPTAPPGTSAPPVPTVSPGPSAPGGLVLRWRLTGGIAGVGGPGALPDFSLYGDGRALVPAGGSPLEVREYRLTGDALRRLLDGARTAGLDRGRTVERPRIADAFTLVIRFGSARTRIEHPEEDGDPAVRFWKRLDPRGWPRQDQAVPPRPHRYTRLAVLAGEVTGGTGGPVRRWPLSPLGRGEQAGGGLCTVLDGDDAATATRLGKAAPAGTLWRSEGKVYSVRWRPLLPDESTCRDMAAG</sequence>
<reference evidence="4" key="1">
    <citation type="submission" date="2016-10" db="EMBL/GenBank/DDBJ databases">
        <authorList>
            <person name="Varghese N."/>
            <person name="Submissions S."/>
        </authorList>
    </citation>
    <scope>NUCLEOTIDE SEQUENCE [LARGE SCALE GENOMIC DNA]</scope>
    <source>
        <strain evidence="4">DSM 43163</strain>
    </source>
</reference>
<dbReference type="EMBL" id="FNVO01000002">
    <property type="protein sequence ID" value="SEF83213.1"/>
    <property type="molecule type" value="Genomic_DNA"/>
</dbReference>
<evidence type="ECO:0000313" key="4">
    <source>
        <dbReference type="Proteomes" id="UP000236723"/>
    </source>
</evidence>
<keyword evidence="2" id="KW-0732">Signal</keyword>
<feature type="compositionally biased region" description="Pro residues" evidence="1">
    <location>
        <begin position="25"/>
        <end position="51"/>
    </location>
</feature>
<accession>A0A1H5V7M6</accession>
<evidence type="ECO:0000313" key="3">
    <source>
        <dbReference type="EMBL" id="SEF83213.1"/>
    </source>
</evidence>
<dbReference type="AlphaFoldDB" id="A0A1H5V7M6"/>
<dbReference type="PROSITE" id="PS51257">
    <property type="entry name" value="PROKAR_LIPOPROTEIN"/>
    <property type="match status" value="1"/>
</dbReference>
<evidence type="ECO:0000256" key="2">
    <source>
        <dbReference type="SAM" id="SignalP"/>
    </source>
</evidence>
<protein>
    <recommendedName>
        <fullName evidence="5">Lipoprotein</fullName>
    </recommendedName>
</protein>
<proteinExistence type="predicted"/>
<organism evidence="3 4">
    <name type="scientific">Thermomonospora echinospora</name>
    <dbReference type="NCBI Taxonomy" id="1992"/>
    <lineage>
        <taxon>Bacteria</taxon>
        <taxon>Bacillati</taxon>
        <taxon>Actinomycetota</taxon>
        <taxon>Actinomycetes</taxon>
        <taxon>Streptosporangiales</taxon>
        <taxon>Thermomonosporaceae</taxon>
        <taxon>Thermomonospora</taxon>
    </lineage>
</organism>
<feature type="signal peptide" evidence="2">
    <location>
        <begin position="1"/>
        <end position="20"/>
    </location>
</feature>
<feature type="chain" id="PRO_5009286931" description="Lipoprotein" evidence="2">
    <location>
        <begin position="21"/>
        <end position="272"/>
    </location>
</feature>
<dbReference type="Proteomes" id="UP000236723">
    <property type="component" value="Unassembled WGS sequence"/>
</dbReference>
<keyword evidence="4" id="KW-1185">Reference proteome</keyword>
<gene>
    <name evidence="3" type="ORF">SAMN04489712_102199</name>
</gene>
<dbReference type="RefSeq" id="WP_103936490.1">
    <property type="nucleotide sequence ID" value="NZ_FNVO01000002.1"/>
</dbReference>
<feature type="region of interest" description="Disordered" evidence="1">
    <location>
        <begin position="22"/>
        <end position="51"/>
    </location>
</feature>
<dbReference type="OrthoDB" id="5184982at2"/>
<name>A0A1H5V7M6_9ACTN</name>